<keyword evidence="4" id="KW-1133">Transmembrane helix</keyword>
<comment type="caution">
    <text evidence="6">The sequence shown here is derived from an EMBL/GenBank/DDBJ whole genome shotgun (WGS) entry which is preliminary data.</text>
</comment>
<evidence type="ECO:0000256" key="2">
    <source>
        <dbReference type="ARBA" id="ARBA00007375"/>
    </source>
</evidence>
<sequence length="233" mass="24017">MNEILIRTREGADALLSAISQGTKEPERLAYFGVADVSAWSRLFGWRTIRAVSSPMMLPFLAGGSLRTGLQPVLLAGLAGGTVGELAKLRAPETTPIAGMCGVALNHAAYSFLLVDKGARPSRVGAGLRAATWLAGIGFAASRKKSLVAPVVIAGAVAATTSALAADPALREESVPAQGLAHGANLLLVSEGATLLRETVLIGDNTWCRLIDAGITTTAAIGHLLLVDGLTRE</sequence>
<dbReference type="OrthoDB" id="4425753at2"/>
<organism evidence="6 7">
    <name type="scientific">Corynebacterium alimapuense</name>
    <dbReference type="NCBI Taxonomy" id="1576874"/>
    <lineage>
        <taxon>Bacteria</taxon>
        <taxon>Bacillati</taxon>
        <taxon>Actinomycetota</taxon>
        <taxon>Actinomycetes</taxon>
        <taxon>Mycobacteriales</taxon>
        <taxon>Corynebacteriaceae</taxon>
        <taxon>Corynebacterium</taxon>
    </lineage>
</organism>
<comment type="similarity">
    <text evidence="2">Belongs to the TMEM86 family.</text>
</comment>
<protein>
    <submittedName>
        <fullName evidence="6">Lysoplasmalogenase</fullName>
    </submittedName>
</protein>
<dbReference type="RefSeq" id="WP_123048134.1">
    <property type="nucleotide sequence ID" value="NZ_PTJO01000004.1"/>
</dbReference>
<dbReference type="AlphaFoldDB" id="A0A3M8K802"/>
<dbReference type="EMBL" id="PTJO01000004">
    <property type="protein sequence ID" value="RNE48999.1"/>
    <property type="molecule type" value="Genomic_DNA"/>
</dbReference>
<proteinExistence type="inferred from homology"/>
<keyword evidence="7" id="KW-1185">Reference proteome</keyword>
<evidence type="ECO:0000313" key="6">
    <source>
        <dbReference type="EMBL" id="RNE48999.1"/>
    </source>
</evidence>
<name>A0A3M8K802_9CORY</name>
<dbReference type="GO" id="GO:0016020">
    <property type="term" value="C:membrane"/>
    <property type="evidence" value="ECO:0007669"/>
    <property type="project" value="UniProtKB-SubCell"/>
</dbReference>
<evidence type="ECO:0000313" key="7">
    <source>
        <dbReference type="Proteomes" id="UP000266975"/>
    </source>
</evidence>
<reference evidence="6 7" key="1">
    <citation type="submission" date="2018-02" db="EMBL/GenBank/DDBJ databases">
        <title>Corynebacterium alimpuense sp. nov., a marine obligate actinomycete isolated from sediments of Valparaiso bay, Chile.</title>
        <authorList>
            <person name="Claverias F."/>
            <person name="Gonzales-Siles L."/>
            <person name="Salva-Serra F."/>
            <person name="Inganaes E."/>
            <person name="Molin K."/>
            <person name="Cumsille A."/>
            <person name="Undabarrena A."/>
            <person name="Couve E."/>
            <person name="Moore E.R.B."/>
            <person name="Gomila M."/>
            <person name="Camara B."/>
        </authorList>
    </citation>
    <scope>NUCLEOTIDE SEQUENCE [LARGE SCALE GENOMIC DNA]</scope>
    <source>
        <strain evidence="6 7">CCUG 69366</strain>
    </source>
</reference>
<keyword evidence="5" id="KW-0472">Membrane</keyword>
<evidence type="ECO:0000256" key="5">
    <source>
        <dbReference type="ARBA" id="ARBA00023136"/>
    </source>
</evidence>
<comment type="subcellular location">
    <subcellularLocation>
        <location evidence="1">Membrane</location>
        <topology evidence="1">Multi-pass membrane protein</topology>
    </subcellularLocation>
</comment>
<evidence type="ECO:0000256" key="3">
    <source>
        <dbReference type="ARBA" id="ARBA00022692"/>
    </source>
</evidence>
<dbReference type="Pfam" id="PF07947">
    <property type="entry name" value="YhhN"/>
    <property type="match status" value="1"/>
</dbReference>
<gene>
    <name evidence="6" type="ORF">C5L39_06870</name>
</gene>
<evidence type="ECO:0000256" key="1">
    <source>
        <dbReference type="ARBA" id="ARBA00004141"/>
    </source>
</evidence>
<dbReference type="InterPro" id="IPR012506">
    <property type="entry name" value="TMEM86B-like"/>
</dbReference>
<keyword evidence="3" id="KW-0812">Transmembrane</keyword>
<dbReference type="Proteomes" id="UP000266975">
    <property type="component" value="Unassembled WGS sequence"/>
</dbReference>
<evidence type="ECO:0000256" key="4">
    <source>
        <dbReference type="ARBA" id="ARBA00022989"/>
    </source>
</evidence>
<accession>A0A3M8K802</accession>